<evidence type="ECO:0000313" key="4">
    <source>
        <dbReference type="Proteomes" id="UP000278756"/>
    </source>
</evidence>
<dbReference type="GO" id="GO:0008657">
    <property type="term" value="F:DNA topoisomerase type II (double strand cut, ATP-hydrolyzing) inhibitor activity"/>
    <property type="evidence" value="ECO:0007669"/>
    <property type="project" value="UniProtKB-UniRule"/>
</dbReference>
<keyword evidence="1" id="KW-0479">Metal-binding</keyword>
<dbReference type="GO" id="GO:0008270">
    <property type="term" value="F:zinc ion binding"/>
    <property type="evidence" value="ECO:0007669"/>
    <property type="project" value="UniProtKB-UniRule"/>
</dbReference>
<comment type="similarity">
    <text evidence="1">Belongs to the DNA gyrase inhibitor YacG family.</text>
</comment>
<feature type="binding site" evidence="1">
    <location>
        <position position="12"/>
    </location>
    <ligand>
        <name>Zn(2+)</name>
        <dbReference type="ChEBI" id="CHEBI:29105"/>
    </ligand>
</feature>
<dbReference type="Gene3D" id="3.30.50.10">
    <property type="entry name" value="Erythroid Transcription Factor GATA-1, subunit A"/>
    <property type="match status" value="1"/>
</dbReference>
<comment type="subunit">
    <text evidence="1">Interacts with GyrB.</text>
</comment>
<dbReference type="Pfam" id="PF03884">
    <property type="entry name" value="YacG"/>
    <property type="match status" value="1"/>
</dbReference>
<dbReference type="EMBL" id="AP018827">
    <property type="protein sequence ID" value="BBF79889.1"/>
    <property type="molecule type" value="Genomic_DNA"/>
</dbReference>
<comment type="cofactor">
    <cofactor evidence="1">
        <name>Zn(2+)</name>
        <dbReference type="ChEBI" id="CHEBI:29105"/>
    </cofactor>
    <text evidence="1">Binds 1 zinc ion.</text>
</comment>
<dbReference type="HAMAP" id="MF_00649">
    <property type="entry name" value="DNA_gyrase_inhibitor_YacG"/>
    <property type="match status" value="1"/>
</dbReference>
<organism evidence="3 4">
    <name type="scientific">Asticcacaulis excentricus</name>
    <dbReference type="NCBI Taxonomy" id="78587"/>
    <lineage>
        <taxon>Bacteria</taxon>
        <taxon>Pseudomonadati</taxon>
        <taxon>Pseudomonadota</taxon>
        <taxon>Alphaproteobacteria</taxon>
        <taxon>Caulobacterales</taxon>
        <taxon>Caulobacteraceae</taxon>
        <taxon>Asticcacaulis</taxon>
    </lineage>
</organism>
<feature type="binding site" evidence="1">
    <location>
        <position position="34"/>
    </location>
    <ligand>
        <name>Zn(2+)</name>
        <dbReference type="ChEBI" id="CHEBI:29105"/>
    </ligand>
</feature>
<evidence type="ECO:0000256" key="2">
    <source>
        <dbReference type="SAM" id="MobiDB-lite"/>
    </source>
</evidence>
<protein>
    <recommendedName>
        <fullName evidence="1">DNA gyrase inhibitor YacG</fullName>
    </recommendedName>
</protein>
<comment type="function">
    <text evidence="1">Inhibits all the catalytic activities of DNA gyrase by preventing its interaction with DNA. Acts by binding directly to the C-terminal domain of GyrB, which probably disrupts DNA binding by the gyrase.</text>
</comment>
<evidence type="ECO:0000256" key="1">
    <source>
        <dbReference type="HAMAP-Rule" id="MF_00649"/>
    </source>
</evidence>
<evidence type="ECO:0000313" key="3">
    <source>
        <dbReference type="EMBL" id="BBF79889.1"/>
    </source>
</evidence>
<dbReference type="Proteomes" id="UP000278756">
    <property type="component" value="Chromosome 1"/>
</dbReference>
<dbReference type="AlphaFoldDB" id="A0A3G9G6M4"/>
<keyword evidence="1" id="KW-0862">Zinc</keyword>
<reference evidence="4" key="1">
    <citation type="journal article" date="2017" name="Biotechnol. Biofuels">
        <title>Evaluation of environmental bacterial communities as a factor affecting the growth of duckweed Lemna minor.</title>
        <authorList>
            <person name="Ishizawa H."/>
            <person name="Kuroda M."/>
            <person name="Morikawa M."/>
            <person name="Ike M."/>
        </authorList>
    </citation>
    <scope>NUCLEOTIDE SEQUENCE [LARGE SCALE GENOMIC DNA]</scope>
    <source>
        <strain evidence="4">M6</strain>
    </source>
</reference>
<feature type="binding site" evidence="1">
    <location>
        <position position="38"/>
    </location>
    <ligand>
        <name>Zn(2+)</name>
        <dbReference type="ChEBI" id="CHEBI:29105"/>
    </ligand>
</feature>
<name>A0A3G9G6M4_9CAUL</name>
<feature type="binding site" evidence="1">
    <location>
        <position position="9"/>
    </location>
    <ligand>
        <name>Zn(2+)</name>
        <dbReference type="ChEBI" id="CHEBI:29105"/>
    </ligand>
</feature>
<dbReference type="SUPFAM" id="SSF57716">
    <property type="entry name" value="Glucocorticoid receptor-like (DNA-binding domain)"/>
    <property type="match status" value="1"/>
</dbReference>
<gene>
    <name evidence="1" type="primary">yacG</name>
    <name evidence="3" type="ORF">EM6_0465</name>
</gene>
<accession>A0A3G9G6M4</accession>
<proteinExistence type="inferred from homology"/>
<dbReference type="InterPro" id="IPR005584">
    <property type="entry name" value="DNA_gyrase_inhibitor_YacG"/>
</dbReference>
<feature type="region of interest" description="Disordered" evidence="2">
    <location>
        <begin position="60"/>
        <end position="85"/>
    </location>
</feature>
<sequence>MGHMTERTCAYCRQTYQVADQTLPNAAKDYSPFCSKRCADADLMHWLKGEYVISGTGALAAEAPEEEGAAPSADLSSPFDDNDAV</sequence>
<dbReference type="GO" id="GO:0006355">
    <property type="term" value="P:regulation of DNA-templated transcription"/>
    <property type="evidence" value="ECO:0007669"/>
    <property type="project" value="InterPro"/>
</dbReference>
<dbReference type="InterPro" id="IPR013088">
    <property type="entry name" value="Znf_NHR/GATA"/>
</dbReference>
<reference evidence="4" key="2">
    <citation type="journal article" date="2017" name="Plant Physiol. Biochem.">
        <title>Differential oxidative and antioxidative response of duckweed Lemna minor toward plant growth promoting/inhibiting bacteria.</title>
        <authorList>
            <person name="Ishizawa H."/>
            <person name="Kuroda M."/>
            <person name="Morikawa M."/>
            <person name="Ike M."/>
        </authorList>
    </citation>
    <scope>NUCLEOTIDE SEQUENCE [LARGE SCALE GENOMIC DNA]</scope>
    <source>
        <strain evidence="4">M6</strain>
    </source>
</reference>